<dbReference type="NCBIfam" id="TIGR03481">
    <property type="entry name" value="HpnM"/>
    <property type="match status" value="1"/>
</dbReference>
<accession>A0A369TFY0</accession>
<reference evidence="2 3" key="1">
    <citation type="submission" date="2018-07" db="EMBL/GenBank/DDBJ databases">
        <title>Venubactetium sediminum gen. nov., sp. nov., isolated from a marine solar saltern.</title>
        <authorList>
            <person name="Wang S."/>
        </authorList>
    </citation>
    <scope>NUCLEOTIDE SEQUENCE [LARGE SCALE GENOMIC DNA]</scope>
    <source>
        <strain evidence="2 3">WD2A32</strain>
    </source>
</reference>
<name>A0A369TFY0_9PROT</name>
<protein>
    <submittedName>
        <fullName evidence="2">Toluene tolerance protein</fullName>
    </submittedName>
</protein>
<dbReference type="Proteomes" id="UP000253941">
    <property type="component" value="Unassembled WGS sequence"/>
</dbReference>
<dbReference type="InterPro" id="IPR017842">
    <property type="entry name" value="Hopanoid_biosyn-assoc_HpnM"/>
</dbReference>
<evidence type="ECO:0000313" key="2">
    <source>
        <dbReference type="EMBL" id="RDD63722.1"/>
    </source>
</evidence>
<sequence length="214" mass="23461">MLDFNVRLPIALALALALALASTTDPVRAQDAQTSPSAPVERLTATLLEAMKNADTLGFEGRLDKLSEVMPDVFNFELMARLSAGRHWRELSEAEQQSFVEQFGRMSTATFAARFDGYSGQSFEVLAPRDGPRGTKLVPTRIVKPAGDSVSIDYLVRQFDNSWRVVDVYLAGKYSEVAAKRAEYTSIIERDGFPALIKRLKSKIASLKAGAAGE</sequence>
<feature type="chain" id="PRO_5017008965" evidence="1">
    <location>
        <begin position="30"/>
        <end position="214"/>
    </location>
</feature>
<dbReference type="Pfam" id="PF05494">
    <property type="entry name" value="MlaC"/>
    <property type="match status" value="1"/>
</dbReference>
<dbReference type="RefSeq" id="WP_114580235.1">
    <property type="nucleotide sequence ID" value="NZ_QPMH01000001.1"/>
</dbReference>
<evidence type="ECO:0000256" key="1">
    <source>
        <dbReference type="SAM" id="SignalP"/>
    </source>
</evidence>
<comment type="caution">
    <text evidence="2">The sequence shown here is derived from an EMBL/GenBank/DDBJ whole genome shotgun (WGS) entry which is preliminary data.</text>
</comment>
<keyword evidence="1" id="KW-0732">Signal</keyword>
<keyword evidence="3" id="KW-1185">Reference proteome</keyword>
<dbReference type="InterPro" id="IPR042245">
    <property type="entry name" value="Tgt2/MlaC_sf"/>
</dbReference>
<organism evidence="2 3">
    <name type="scientific">Ferruginivarius sediminum</name>
    <dbReference type="NCBI Taxonomy" id="2661937"/>
    <lineage>
        <taxon>Bacteria</taxon>
        <taxon>Pseudomonadati</taxon>
        <taxon>Pseudomonadota</taxon>
        <taxon>Alphaproteobacteria</taxon>
        <taxon>Rhodospirillales</taxon>
        <taxon>Rhodospirillaceae</taxon>
        <taxon>Ferruginivarius</taxon>
    </lineage>
</organism>
<gene>
    <name evidence="2" type="ORF">DRB17_00640</name>
</gene>
<dbReference type="InterPro" id="IPR008869">
    <property type="entry name" value="MlaC/ttg2D"/>
</dbReference>
<dbReference type="Gene3D" id="3.10.450.710">
    <property type="entry name" value="Tgt2/MlaC"/>
    <property type="match status" value="1"/>
</dbReference>
<evidence type="ECO:0000313" key="3">
    <source>
        <dbReference type="Proteomes" id="UP000253941"/>
    </source>
</evidence>
<dbReference type="EMBL" id="QPMH01000001">
    <property type="protein sequence ID" value="RDD63722.1"/>
    <property type="molecule type" value="Genomic_DNA"/>
</dbReference>
<feature type="signal peptide" evidence="1">
    <location>
        <begin position="1"/>
        <end position="29"/>
    </location>
</feature>
<dbReference type="PANTHER" id="PTHR36573:SF1">
    <property type="entry name" value="INTERMEMBRANE PHOSPHOLIPID TRANSPORT SYSTEM BINDING PROTEIN MLAC"/>
    <property type="match status" value="1"/>
</dbReference>
<dbReference type="AlphaFoldDB" id="A0A369TFY0"/>
<proteinExistence type="predicted"/>
<dbReference type="PANTHER" id="PTHR36573">
    <property type="entry name" value="INTERMEMBRANE PHOSPHOLIPID TRANSPORT SYSTEM BINDING PROTEIN MLAC"/>
    <property type="match status" value="1"/>
</dbReference>